<evidence type="ECO:0000313" key="5">
    <source>
        <dbReference type="EMBL" id="KAK7748678.1"/>
    </source>
</evidence>
<name>A0AAN9UJI9_9PEZI</name>
<keyword evidence="2" id="KW-0472">Membrane</keyword>
<keyword evidence="2" id="KW-1133">Transmembrane helix</keyword>
<keyword evidence="3" id="KW-0732">Signal</keyword>
<dbReference type="InterPro" id="IPR053208">
    <property type="entry name" value="GMC_Oxidoreductase_CD"/>
</dbReference>
<dbReference type="PANTHER" id="PTHR47190:SF1">
    <property type="entry name" value="GLUCOSE-METHANOL-CHOLINE OXIDOREDUCTASE N-TERMINAL DOMAIN-CONTAINING PROTEIN"/>
    <property type="match status" value="1"/>
</dbReference>
<protein>
    <recommendedName>
        <fullName evidence="4">Cellobiose dehydrogenase-like cytochrome domain-containing protein</fullName>
    </recommendedName>
</protein>
<proteinExistence type="predicted"/>
<dbReference type="EMBL" id="JAJSPL020000002">
    <property type="protein sequence ID" value="KAK7748678.1"/>
    <property type="molecule type" value="Genomic_DNA"/>
</dbReference>
<accession>A0AAN9UJI9</accession>
<evidence type="ECO:0000256" key="1">
    <source>
        <dbReference type="SAM" id="MobiDB-lite"/>
    </source>
</evidence>
<comment type="caution">
    <text evidence="5">The sequence shown here is derived from an EMBL/GenBank/DDBJ whole genome shotgun (WGS) entry which is preliminary data.</text>
</comment>
<dbReference type="Gene3D" id="2.60.40.1210">
    <property type="entry name" value="Cellobiose dehydrogenase, cytochrome domain"/>
    <property type="match status" value="1"/>
</dbReference>
<dbReference type="InterPro" id="IPR015920">
    <property type="entry name" value="Cellobiose_DH-like_cyt"/>
</dbReference>
<keyword evidence="6" id="KW-1185">Reference proteome</keyword>
<evidence type="ECO:0000256" key="3">
    <source>
        <dbReference type="SAM" id="SignalP"/>
    </source>
</evidence>
<dbReference type="PANTHER" id="PTHR47190">
    <property type="entry name" value="DEHYDROGENASE, PUTATIVE-RELATED"/>
    <property type="match status" value="1"/>
</dbReference>
<feature type="region of interest" description="Disordered" evidence="1">
    <location>
        <begin position="257"/>
        <end position="279"/>
    </location>
</feature>
<feature type="chain" id="PRO_5042923352" description="Cellobiose dehydrogenase-like cytochrome domain-containing protein" evidence="3">
    <location>
        <begin position="24"/>
        <end position="314"/>
    </location>
</feature>
<dbReference type="Proteomes" id="UP001320245">
    <property type="component" value="Unassembled WGS sequence"/>
</dbReference>
<dbReference type="AlphaFoldDB" id="A0AAN9UJI9"/>
<dbReference type="CDD" id="cd09630">
    <property type="entry name" value="CDH_like_cytochrome"/>
    <property type="match status" value="1"/>
</dbReference>
<evidence type="ECO:0000259" key="4">
    <source>
        <dbReference type="Pfam" id="PF16010"/>
    </source>
</evidence>
<gene>
    <name evidence="5" type="ORF">SLS53_000700</name>
</gene>
<dbReference type="Pfam" id="PF16010">
    <property type="entry name" value="CDH-cyt"/>
    <property type="match status" value="1"/>
</dbReference>
<feature type="signal peptide" evidence="3">
    <location>
        <begin position="1"/>
        <end position="23"/>
    </location>
</feature>
<feature type="transmembrane region" description="Helical" evidence="2">
    <location>
        <begin position="289"/>
        <end position="308"/>
    </location>
</feature>
<reference evidence="5 6" key="1">
    <citation type="journal article" date="2023" name="PLoS ONE">
        <title>Cytospora paraplurivora sp. nov. isolated from orchards with fruit tree decline syndrome in Ontario, Canada.</title>
        <authorList>
            <person name="Ilyukhin E."/>
            <person name="Nguyen H.D.T."/>
            <person name="Castle A.J."/>
            <person name="Ellouze W."/>
        </authorList>
    </citation>
    <scope>NUCLEOTIDE SEQUENCE [LARGE SCALE GENOMIC DNA]</scope>
    <source>
        <strain evidence="5 6">FDS-564</strain>
    </source>
</reference>
<feature type="domain" description="Cellobiose dehydrogenase-like cytochrome" evidence="4">
    <location>
        <begin position="37"/>
        <end position="218"/>
    </location>
</feature>
<organism evidence="5 6">
    <name type="scientific">Cytospora paraplurivora</name>
    <dbReference type="NCBI Taxonomy" id="2898453"/>
    <lineage>
        <taxon>Eukaryota</taxon>
        <taxon>Fungi</taxon>
        <taxon>Dikarya</taxon>
        <taxon>Ascomycota</taxon>
        <taxon>Pezizomycotina</taxon>
        <taxon>Sordariomycetes</taxon>
        <taxon>Sordariomycetidae</taxon>
        <taxon>Diaporthales</taxon>
        <taxon>Cytosporaceae</taxon>
        <taxon>Cytospora</taxon>
    </lineage>
</organism>
<dbReference type="SUPFAM" id="SSF49344">
    <property type="entry name" value="CBD9-like"/>
    <property type="match status" value="1"/>
</dbReference>
<evidence type="ECO:0000256" key="2">
    <source>
        <dbReference type="SAM" id="Phobius"/>
    </source>
</evidence>
<evidence type="ECO:0000313" key="6">
    <source>
        <dbReference type="Proteomes" id="UP001320245"/>
    </source>
</evidence>
<sequence length="314" mass="32080">MHVLPTTFTAAVLSFLAGTFVSAATTGSDGNPEASQYTDSNTNITFLGYANEGFHFGMALPSDPNEDLIIQLISPLKDGVGWGGVDFGEYMTGHLLLVAWPNTEKDNTVMLSPRIATGYEISNGANIYKANPITINQIPDGTFVNDTHVSATFVCGGCRNSDSFGEDKKTATFSYAYAYDAVADPSDVDTTLSDHTANGEPYGPFDVTLAQAESSEYQNWAALTTTAASATATATAAGTASETAGASSIGTGAAAAGTTSSSSSGSISSGSTSSSSSSSSLPTQAYNNAGFGGGAVFALVGLGLVYLLQALQIF</sequence>
<keyword evidence="2" id="KW-0812">Transmembrane</keyword>